<feature type="region of interest" description="Disordered" evidence="1">
    <location>
        <begin position="30"/>
        <end position="68"/>
    </location>
</feature>
<organism evidence="4">
    <name type="scientific">hydrothermal vent metagenome</name>
    <dbReference type="NCBI Taxonomy" id="652676"/>
    <lineage>
        <taxon>unclassified sequences</taxon>
        <taxon>metagenomes</taxon>
        <taxon>ecological metagenomes</taxon>
    </lineage>
</organism>
<proteinExistence type="predicted"/>
<dbReference type="Pfam" id="PF03050">
    <property type="entry name" value="DDE_Tnp_IS66"/>
    <property type="match status" value="1"/>
</dbReference>
<dbReference type="InterPro" id="IPR052344">
    <property type="entry name" value="Transposase-related"/>
</dbReference>
<dbReference type="AlphaFoldDB" id="A0A3B1BJW2"/>
<protein>
    <submittedName>
        <fullName evidence="4">Transposase IS66 family</fullName>
    </submittedName>
</protein>
<dbReference type="InterPro" id="IPR004291">
    <property type="entry name" value="Transposase_IS66_central"/>
</dbReference>
<feature type="domain" description="DUF6444" evidence="3">
    <location>
        <begin position="22"/>
        <end position="66"/>
    </location>
</feature>
<feature type="domain" description="Transposase IS66 central" evidence="2">
    <location>
        <begin position="141"/>
        <end position="226"/>
    </location>
</feature>
<dbReference type="PANTHER" id="PTHR33678">
    <property type="entry name" value="BLL1576 PROTEIN"/>
    <property type="match status" value="1"/>
</dbReference>
<dbReference type="InterPro" id="IPR045618">
    <property type="entry name" value="DUF6444"/>
</dbReference>
<evidence type="ECO:0000256" key="1">
    <source>
        <dbReference type="SAM" id="MobiDB-lite"/>
    </source>
</evidence>
<gene>
    <name evidence="4" type="ORF">MNBD_GAMMA25-2133</name>
</gene>
<reference evidence="4" key="1">
    <citation type="submission" date="2018-06" db="EMBL/GenBank/DDBJ databases">
        <authorList>
            <person name="Zhirakovskaya E."/>
        </authorList>
    </citation>
    <scope>NUCLEOTIDE SEQUENCE</scope>
</reference>
<dbReference type="Pfam" id="PF20042">
    <property type="entry name" value="DUF6444"/>
    <property type="match status" value="1"/>
</dbReference>
<name>A0A3B1BJW2_9ZZZZ</name>
<dbReference type="PANTHER" id="PTHR33678:SF1">
    <property type="entry name" value="BLL1576 PROTEIN"/>
    <property type="match status" value="1"/>
</dbReference>
<dbReference type="EMBL" id="UOFY01000075">
    <property type="protein sequence ID" value="VAX11708.1"/>
    <property type="molecule type" value="Genomic_DNA"/>
</dbReference>
<evidence type="ECO:0000313" key="4">
    <source>
        <dbReference type="EMBL" id="VAX11708.1"/>
    </source>
</evidence>
<feature type="compositionally biased region" description="Polar residues" evidence="1">
    <location>
        <begin position="31"/>
        <end position="43"/>
    </location>
</feature>
<evidence type="ECO:0000259" key="2">
    <source>
        <dbReference type="Pfam" id="PF03050"/>
    </source>
</evidence>
<evidence type="ECO:0000259" key="3">
    <source>
        <dbReference type="Pfam" id="PF20042"/>
    </source>
</evidence>
<accession>A0A3B1BJW2</accession>
<sequence length="231" mass="25967">MNDKSLSPSVISMIKVLIVVVKLLTHRAGLNSRNSSKPPSSDPNRLKSSRKKTGKKPGGQKGHTGATLIQIDDPDEVERIEVDRRTLPKGHHYKDIGVERRQIVDIDISRIVTEYQAQVLEDENGTCFVAAFPDGVTKAVQYGNTVKAHAVYMSQYQLLPYKRIEEYFTEQLAIPISQASIFNFNKEAYDKLTAFDEIAKNKLSTSQRLHVDETGINIVGERHWLHLPPSS</sequence>